<dbReference type="Pfam" id="PF00089">
    <property type="entry name" value="Trypsin"/>
    <property type="match status" value="2"/>
</dbReference>
<proteinExistence type="inferred from homology"/>
<comment type="similarity">
    <text evidence="1">Belongs to the peptidase S1 family.</text>
</comment>
<keyword evidence="2" id="KW-0645">Protease</keyword>
<evidence type="ECO:0000256" key="3">
    <source>
        <dbReference type="ARBA" id="ARBA00022801"/>
    </source>
</evidence>
<evidence type="ECO:0000313" key="8">
    <source>
        <dbReference type="EMBL" id="GBP96702.1"/>
    </source>
</evidence>
<dbReference type="InterPro" id="IPR009003">
    <property type="entry name" value="Peptidase_S1_PA"/>
</dbReference>
<accession>A0A4C2AA65</accession>
<evidence type="ECO:0000256" key="5">
    <source>
        <dbReference type="ARBA" id="ARBA00023157"/>
    </source>
</evidence>
<dbReference type="PANTHER" id="PTHR24276:SF91">
    <property type="entry name" value="AT26814P-RELATED"/>
    <property type="match status" value="1"/>
</dbReference>
<evidence type="ECO:0000259" key="7">
    <source>
        <dbReference type="PROSITE" id="PS50240"/>
    </source>
</evidence>
<dbReference type="PRINTS" id="PR00722">
    <property type="entry name" value="CHYMOTRYPSIN"/>
</dbReference>
<keyword evidence="6" id="KW-0472">Membrane</keyword>
<dbReference type="GO" id="GO:0006508">
    <property type="term" value="P:proteolysis"/>
    <property type="evidence" value="ECO:0007669"/>
    <property type="project" value="UniProtKB-KW"/>
</dbReference>
<dbReference type="PROSITE" id="PS50240">
    <property type="entry name" value="TRYPSIN_DOM"/>
    <property type="match status" value="1"/>
</dbReference>
<evidence type="ECO:0000256" key="4">
    <source>
        <dbReference type="ARBA" id="ARBA00022825"/>
    </source>
</evidence>
<reference evidence="8 9" key="1">
    <citation type="journal article" date="2019" name="Commun. Biol.">
        <title>The bagworm genome reveals a unique fibroin gene that provides high tensile strength.</title>
        <authorList>
            <person name="Kono N."/>
            <person name="Nakamura H."/>
            <person name="Ohtoshi R."/>
            <person name="Tomita M."/>
            <person name="Numata K."/>
            <person name="Arakawa K."/>
        </authorList>
    </citation>
    <scope>NUCLEOTIDE SEQUENCE [LARGE SCALE GENOMIC DNA]</scope>
</reference>
<dbReference type="InterPro" id="IPR043504">
    <property type="entry name" value="Peptidase_S1_PA_chymotrypsin"/>
</dbReference>
<evidence type="ECO:0000256" key="2">
    <source>
        <dbReference type="ARBA" id="ARBA00022670"/>
    </source>
</evidence>
<keyword evidence="6" id="KW-1133">Transmembrane helix</keyword>
<dbReference type="SUPFAM" id="SSF50494">
    <property type="entry name" value="Trypsin-like serine proteases"/>
    <property type="match status" value="1"/>
</dbReference>
<evidence type="ECO:0000313" key="9">
    <source>
        <dbReference type="Proteomes" id="UP000299102"/>
    </source>
</evidence>
<keyword evidence="6" id="KW-0812">Transmembrane</keyword>
<name>A0A4C2AA65_EUMVA</name>
<dbReference type="OrthoDB" id="7438737at2759"/>
<feature type="domain" description="Peptidase S1" evidence="7">
    <location>
        <begin position="27"/>
        <end position="193"/>
    </location>
</feature>
<dbReference type="Gene3D" id="2.40.10.10">
    <property type="entry name" value="Trypsin-like serine proteases"/>
    <property type="match status" value="1"/>
</dbReference>
<feature type="transmembrane region" description="Helical" evidence="6">
    <location>
        <begin position="104"/>
        <end position="123"/>
    </location>
</feature>
<dbReference type="PROSITE" id="PS00134">
    <property type="entry name" value="TRYPSIN_HIS"/>
    <property type="match status" value="1"/>
</dbReference>
<sequence>MEKIDEWSTSKVTIVTPPSTPKYSFRITGGSETTIERYPFMAQVFYGARFYCGGSLITTEHVLTAAHCILTRTVKGMSVRRRANPPGVGESPGYRKDRCRQNEVFHRVVGATAGGMCVARLVVHHGRGWGQMRRVAKVWSHRAAISPTHHDNDVAVLRLKRPVMLNNRTRSAPLPPAGWRLPDDAPLTLLGWGVLYLALQSLFRPFLWMARLLI</sequence>
<keyword evidence="9" id="KW-1185">Reference proteome</keyword>
<evidence type="ECO:0000256" key="6">
    <source>
        <dbReference type="SAM" id="Phobius"/>
    </source>
</evidence>
<comment type="caution">
    <text evidence="8">The sequence shown here is derived from an EMBL/GenBank/DDBJ whole genome shotgun (WGS) entry which is preliminary data.</text>
</comment>
<gene>
    <name evidence="8" type="primary">CELA2A</name>
    <name evidence="8" type="ORF">EVAR_606_1</name>
</gene>
<dbReference type="SMART" id="SM00020">
    <property type="entry name" value="Tryp_SPc"/>
    <property type="match status" value="1"/>
</dbReference>
<dbReference type="PANTHER" id="PTHR24276">
    <property type="entry name" value="POLYSERASE-RELATED"/>
    <property type="match status" value="1"/>
</dbReference>
<dbReference type="InterPro" id="IPR001314">
    <property type="entry name" value="Peptidase_S1A"/>
</dbReference>
<feature type="transmembrane region" description="Helical" evidence="6">
    <location>
        <begin position="189"/>
        <end position="210"/>
    </location>
</feature>
<protein>
    <submittedName>
        <fullName evidence="8">Chymotrypsin-like elastase family member 2A</fullName>
    </submittedName>
</protein>
<dbReference type="InterPro" id="IPR018114">
    <property type="entry name" value="TRYPSIN_HIS"/>
</dbReference>
<dbReference type="EMBL" id="BGZK01002822">
    <property type="protein sequence ID" value="GBP96702.1"/>
    <property type="molecule type" value="Genomic_DNA"/>
</dbReference>
<dbReference type="InterPro" id="IPR050430">
    <property type="entry name" value="Peptidase_S1"/>
</dbReference>
<dbReference type="AlphaFoldDB" id="A0A4C2AA65"/>
<keyword evidence="4" id="KW-0720">Serine protease</keyword>
<dbReference type="Proteomes" id="UP000299102">
    <property type="component" value="Unassembled WGS sequence"/>
</dbReference>
<organism evidence="8 9">
    <name type="scientific">Eumeta variegata</name>
    <name type="common">Bagworm moth</name>
    <name type="synonym">Eumeta japonica</name>
    <dbReference type="NCBI Taxonomy" id="151549"/>
    <lineage>
        <taxon>Eukaryota</taxon>
        <taxon>Metazoa</taxon>
        <taxon>Ecdysozoa</taxon>
        <taxon>Arthropoda</taxon>
        <taxon>Hexapoda</taxon>
        <taxon>Insecta</taxon>
        <taxon>Pterygota</taxon>
        <taxon>Neoptera</taxon>
        <taxon>Endopterygota</taxon>
        <taxon>Lepidoptera</taxon>
        <taxon>Glossata</taxon>
        <taxon>Ditrysia</taxon>
        <taxon>Tineoidea</taxon>
        <taxon>Psychidae</taxon>
        <taxon>Oiketicinae</taxon>
        <taxon>Eumeta</taxon>
    </lineage>
</organism>
<dbReference type="InterPro" id="IPR001254">
    <property type="entry name" value="Trypsin_dom"/>
</dbReference>
<evidence type="ECO:0000256" key="1">
    <source>
        <dbReference type="ARBA" id="ARBA00007664"/>
    </source>
</evidence>
<keyword evidence="5" id="KW-1015">Disulfide bond</keyword>
<keyword evidence="3" id="KW-0378">Hydrolase</keyword>
<dbReference type="GO" id="GO:0004252">
    <property type="term" value="F:serine-type endopeptidase activity"/>
    <property type="evidence" value="ECO:0007669"/>
    <property type="project" value="InterPro"/>
</dbReference>